<organism evidence="1 2">
    <name type="scientific">Nocardia pulmonis</name>
    <dbReference type="NCBI Taxonomy" id="2951408"/>
    <lineage>
        <taxon>Bacteria</taxon>
        <taxon>Bacillati</taxon>
        <taxon>Actinomycetota</taxon>
        <taxon>Actinomycetes</taxon>
        <taxon>Mycobacteriales</taxon>
        <taxon>Nocardiaceae</taxon>
        <taxon>Nocardia</taxon>
    </lineage>
</organism>
<dbReference type="AlphaFoldDB" id="A0A9X2E647"/>
<reference evidence="1" key="1">
    <citation type="submission" date="2022-06" db="EMBL/GenBank/DDBJ databases">
        <title>Novel species in genus nocardia.</title>
        <authorList>
            <person name="Li F."/>
        </authorList>
    </citation>
    <scope>NUCLEOTIDE SEQUENCE</scope>
    <source>
        <strain evidence="1">CDC141</strain>
    </source>
</reference>
<protein>
    <submittedName>
        <fullName evidence="1">Uncharacterized protein</fullName>
    </submittedName>
</protein>
<comment type="caution">
    <text evidence="1">The sequence shown here is derived from an EMBL/GenBank/DDBJ whole genome shotgun (WGS) entry which is preliminary data.</text>
</comment>
<evidence type="ECO:0000313" key="2">
    <source>
        <dbReference type="Proteomes" id="UP001139157"/>
    </source>
</evidence>
<evidence type="ECO:0000313" key="1">
    <source>
        <dbReference type="EMBL" id="MCM6774944.1"/>
    </source>
</evidence>
<gene>
    <name evidence="1" type="ORF">NDR86_15825</name>
</gene>
<accession>A0A9X2E647</accession>
<dbReference type="RefSeq" id="WP_251912858.1">
    <property type="nucleotide sequence ID" value="NZ_JAMRXG010000006.1"/>
</dbReference>
<proteinExistence type="predicted"/>
<dbReference type="EMBL" id="JAMRXG010000006">
    <property type="protein sequence ID" value="MCM6774944.1"/>
    <property type="molecule type" value="Genomic_DNA"/>
</dbReference>
<sequence>MSGTVVVGPWAGSAAAPSVSVTRRRRAGPIPHRYRDRYGARYLIDCRGCRVPFRPDVEVPRDRLCRDCREQRPDLAPPALFEVREADR</sequence>
<dbReference type="Proteomes" id="UP001139157">
    <property type="component" value="Unassembled WGS sequence"/>
</dbReference>
<name>A0A9X2E647_9NOCA</name>
<keyword evidence="2" id="KW-1185">Reference proteome</keyword>